<evidence type="ECO:0000313" key="3">
    <source>
        <dbReference type="Proteomes" id="UP000799424"/>
    </source>
</evidence>
<dbReference type="Proteomes" id="UP000799424">
    <property type="component" value="Unassembled WGS sequence"/>
</dbReference>
<dbReference type="PANTHER" id="PTHR24148">
    <property type="entry name" value="ANKYRIN REPEAT DOMAIN-CONTAINING PROTEIN 39 HOMOLOG-RELATED"/>
    <property type="match status" value="1"/>
</dbReference>
<protein>
    <recommendedName>
        <fullName evidence="1">Heterokaryon incompatibility domain-containing protein</fullName>
    </recommendedName>
</protein>
<evidence type="ECO:0000313" key="2">
    <source>
        <dbReference type="EMBL" id="KAF2830070.1"/>
    </source>
</evidence>
<evidence type="ECO:0000259" key="1">
    <source>
        <dbReference type="Pfam" id="PF06985"/>
    </source>
</evidence>
<proteinExistence type="predicted"/>
<dbReference type="AlphaFoldDB" id="A0A6A7A9U0"/>
<feature type="domain" description="Heterokaryon incompatibility" evidence="1">
    <location>
        <begin position="53"/>
        <end position="203"/>
    </location>
</feature>
<accession>A0A6A7A9U0</accession>
<dbReference type="InterPro" id="IPR052895">
    <property type="entry name" value="HetReg/Transcr_Mod"/>
</dbReference>
<dbReference type="OrthoDB" id="2504919at2759"/>
<sequence>MATLAAIKRVDSVYSDSIDGVSIRLLHFSQPEDGVFVGKLQTFRLASAPRFYTASYVWGDTRESGTSIHLNTGSLPILPSLIPFLRMVTRHDDFHGHDWWWIDSLCINLTDGHEREEQVRIMAEIYRRSRRAIIWLGEEQEPGSNCTGAIEFLHTLATLQVAFNGDDQAMRRSLEDPEFMSNCAAISSLLFRPWWTRVWTLQEFVLPKEAKLYCGTQSITRGKFKSAIYSIFLCSTISSDFEHELVPRKAFDGAFNRRRIHQLHTKAGSKGISLIAIMAYLGNHAATDSRDRIFSVLGLITSQDRRLVGVPEYSSSTEVQFARLVRSYWDAYGDLDIICFVHLFSRYSGPVDLGPENAVPWWAPDWRATIDFASPVPLMASQSANEHISNFRPIRSMTWKAVYDAPGSQLRKKGNIRFADNLKEMWCDGVVLDTIHGLGGLDDRELRCKSFVCAEEGHVILQSTEGNTKCSTATMLPMDWLEAIARSLVLDRQDKYLCYHAPRHYITDFVLLCQACVAEEPVDWSFSTWFAQNRQLRFGDQSLEDLVWMSPNKLPTSLPPLRRPPSYPLRNGNDTDTQATDTFLSRFHDTVRKKARRLMVTDKGYVGAAPCRAREGDLVAVLFGCSIPLVIRRRGERESWQVIGEAYTHGFMNGEASNLIKKGKKSSRGFRFV</sequence>
<dbReference type="Pfam" id="PF26639">
    <property type="entry name" value="Het-6_barrel"/>
    <property type="match status" value="1"/>
</dbReference>
<dbReference type="Pfam" id="PF06985">
    <property type="entry name" value="HET"/>
    <property type="match status" value="1"/>
</dbReference>
<dbReference type="EMBL" id="MU006220">
    <property type="protein sequence ID" value="KAF2830070.1"/>
    <property type="molecule type" value="Genomic_DNA"/>
</dbReference>
<name>A0A6A7A9U0_9PLEO</name>
<reference evidence="2" key="1">
    <citation type="journal article" date="2020" name="Stud. Mycol.">
        <title>101 Dothideomycetes genomes: a test case for predicting lifestyles and emergence of pathogens.</title>
        <authorList>
            <person name="Haridas S."/>
            <person name="Albert R."/>
            <person name="Binder M."/>
            <person name="Bloem J."/>
            <person name="Labutti K."/>
            <person name="Salamov A."/>
            <person name="Andreopoulos B."/>
            <person name="Baker S."/>
            <person name="Barry K."/>
            <person name="Bills G."/>
            <person name="Bluhm B."/>
            <person name="Cannon C."/>
            <person name="Castanera R."/>
            <person name="Culley D."/>
            <person name="Daum C."/>
            <person name="Ezra D."/>
            <person name="Gonzalez J."/>
            <person name="Henrissat B."/>
            <person name="Kuo A."/>
            <person name="Liang C."/>
            <person name="Lipzen A."/>
            <person name="Lutzoni F."/>
            <person name="Magnuson J."/>
            <person name="Mondo S."/>
            <person name="Nolan M."/>
            <person name="Ohm R."/>
            <person name="Pangilinan J."/>
            <person name="Park H.-J."/>
            <person name="Ramirez L."/>
            <person name="Alfaro M."/>
            <person name="Sun H."/>
            <person name="Tritt A."/>
            <person name="Yoshinaga Y."/>
            <person name="Zwiers L.-H."/>
            <person name="Turgeon B."/>
            <person name="Goodwin S."/>
            <person name="Spatafora J."/>
            <person name="Crous P."/>
            <person name="Grigoriev I."/>
        </authorList>
    </citation>
    <scope>NUCLEOTIDE SEQUENCE</scope>
    <source>
        <strain evidence="2">CBS 113818</strain>
    </source>
</reference>
<dbReference type="PANTHER" id="PTHR24148:SF64">
    <property type="entry name" value="HETEROKARYON INCOMPATIBILITY DOMAIN-CONTAINING PROTEIN"/>
    <property type="match status" value="1"/>
</dbReference>
<keyword evidence="3" id="KW-1185">Reference proteome</keyword>
<gene>
    <name evidence="2" type="ORF">CC86DRAFT_403393</name>
</gene>
<dbReference type="InterPro" id="IPR010730">
    <property type="entry name" value="HET"/>
</dbReference>
<organism evidence="2 3">
    <name type="scientific">Ophiobolus disseminans</name>
    <dbReference type="NCBI Taxonomy" id="1469910"/>
    <lineage>
        <taxon>Eukaryota</taxon>
        <taxon>Fungi</taxon>
        <taxon>Dikarya</taxon>
        <taxon>Ascomycota</taxon>
        <taxon>Pezizomycotina</taxon>
        <taxon>Dothideomycetes</taxon>
        <taxon>Pleosporomycetidae</taxon>
        <taxon>Pleosporales</taxon>
        <taxon>Pleosporineae</taxon>
        <taxon>Phaeosphaeriaceae</taxon>
        <taxon>Ophiobolus</taxon>
    </lineage>
</organism>